<name>A0A0G0GNZ8_9BACT</name>
<feature type="region of interest" description="Disordered" evidence="3">
    <location>
        <begin position="313"/>
        <end position="334"/>
    </location>
</feature>
<feature type="domain" description="Glycosyltransferase subfamily 4-like N-terminal" evidence="4">
    <location>
        <begin position="20"/>
        <end position="209"/>
    </location>
</feature>
<organism evidence="5 6">
    <name type="scientific">Candidatus Magasanikbacteria bacterium GW2011_GWC2_37_14</name>
    <dbReference type="NCBI Taxonomy" id="1619046"/>
    <lineage>
        <taxon>Bacteria</taxon>
        <taxon>Candidatus Magasanikiibacteriota</taxon>
    </lineage>
</organism>
<dbReference type="InterPro" id="IPR028098">
    <property type="entry name" value="Glyco_trans_4-like_N"/>
</dbReference>
<dbReference type="SUPFAM" id="SSF53756">
    <property type="entry name" value="UDP-Glycosyltransferase/glycogen phosphorylase"/>
    <property type="match status" value="1"/>
</dbReference>
<protein>
    <recommendedName>
        <fullName evidence="4">Glycosyltransferase subfamily 4-like N-terminal domain-containing protein</fullName>
    </recommendedName>
</protein>
<dbReference type="Pfam" id="PF13692">
    <property type="entry name" value="Glyco_trans_1_4"/>
    <property type="match status" value="1"/>
</dbReference>
<evidence type="ECO:0000256" key="2">
    <source>
        <dbReference type="ARBA" id="ARBA00022679"/>
    </source>
</evidence>
<gene>
    <name evidence="5" type="ORF">US42_C0004G0024</name>
</gene>
<comment type="caution">
    <text evidence="5">The sequence shown here is derived from an EMBL/GenBank/DDBJ whole genome shotgun (WGS) entry which is preliminary data.</text>
</comment>
<dbReference type="PANTHER" id="PTHR12526">
    <property type="entry name" value="GLYCOSYLTRANSFERASE"/>
    <property type="match status" value="1"/>
</dbReference>
<accession>A0A0G0GNZ8</accession>
<keyword evidence="1" id="KW-0328">Glycosyltransferase</keyword>
<dbReference type="GO" id="GO:0016757">
    <property type="term" value="F:glycosyltransferase activity"/>
    <property type="evidence" value="ECO:0007669"/>
    <property type="project" value="UniProtKB-KW"/>
</dbReference>
<evidence type="ECO:0000313" key="6">
    <source>
        <dbReference type="Proteomes" id="UP000034849"/>
    </source>
</evidence>
<dbReference type="Proteomes" id="UP000034849">
    <property type="component" value="Unassembled WGS sequence"/>
</dbReference>
<proteinExistence type="predicted"/>
<dbReference type="Pfam" id="PF13439">
    <property type="entry name" value="Glyco_transf_4"/>
    <property type="match status" value="1"/>
</dbReference>
<keyword evidence="2" id="KW-0808">Transferase</keyword>
<sequence length="477" mass="52933">MESQDKQKKKILYVITQGEWGGAQRYVYDLAINTPTDWQVFVAVGEKNRKKELQEKILADNKKQITFVPSSGRGANSITIVQLSHLVRKICPWHDILAIFELRRLYKTLKPDVVHLNSSKAGIVGSLARLGIASSPFGTSRNDKLVYTVHGWVFNEPMNNFRKTIYRFLEKITAKLKDKIIVLSDKDYQDGMDLGIAKNKLVKIPLGIEKTVFLERDVARRFLASVCHSECSGAEPRNPLHNTKRSPASAGRQAPLVASLGRDDSGNIWVGTIANLYKTKGIDILIEAVKLLSLRGSQFALTDEAIPMKQGIATPPSSEARNESGGIASSPFEAPRNDSAKFIIIGEGPEHEKLQQQINKLQINNIHLLGSIENASQYLTAFDIFVLPSRKEGLPYTILEALSANLPIVATNVGGIPELIEHEKTGLLSPASSELLAENLVKIISNQNLQEQFTQSPKPNYTLEKMLATTFECYLHP</sequence>
<dbReference type="PANTHER" id="PTHR12526:SF629">
    <property type="entry name" value="TEICHURONIC ACID BIOSYNTHESIS GLYCOSYLTRANSFERASE TUAH-RELATED"/>
    <property type="match status" value="1"/>
</dbReference>
<evidence type="ECO:0000259" key="4">
    <source>
        <dbReference type="Pfam" id="PF13439"/>
    </source>
</evidence>
<reference evidence="5 6" key="1">
    <citation type="journal article" date="2015" name="Nature">
        <title>rRNA introns, odd ribosomes, and small enigmatic genomes across a large radiation of phyla.</title>
        <authorList>
            <person name="Brown C.T."/>
            <person name="Hug L.A."/>
            <person name="Thomas B.C."/>
            <person name="Sharon I."/>
            <person name="Castelle C.J."/>
            <person name="Singh A."/>
            <person name="Wilkins M.J."/>
            <person name="Williams K.H."/>
            <person name="Banfield J.F."/>
        </authorList>
    </citation>
    <scope>NUCLEOTIDE SEQUENCE [LARGE SCALE GENOMIC DNA]</scope>
</reference>
<dbReference type="EMBL" id="LBSX01000004">
    <property type="protein sequence ID" value="KKQ27885.1"/>
    <property type="molecule type" value="Genomic_DNA"/>
</dbReference>
<evidence type="ECO:0000256" key="1">
    <source>
        <dbReference type="ARBA" id="ARBA00022676"/>
    </source>
</evidence>
<dbReference type="STRING" id="1619046.US42_C0004G0024"/>
<dbReference type="AlphaFoldDB" id="A0A0G0GNZ8"/>
<dbReference type="Gene3D" id="3.40.50.2000">
    <property type="entry name" value="Glycogen Phosphorylase B"/>
    <property type="match status" value="3"/>
</dbReference>
<evidence type="ECO:0000256" key="3">
    <source>
        <dbReference type="SAM" id="MobiDB-lite"/>
    </source>
</evidence>
<evidence type="ECO:0000313" key="5">
    <source>
        <dbReference type="EMBL" id="KKQ27885.1"/>
    </source>
</evidence>